<reference evidence="17" key="1">
    <citation type="submission" date="2015-01" db="EMBL/GenBank/DDBJ databases">
        <authorList>
            <person name="Aksoy S."/>
            <person name="Warren W."/>
            <person name="Wilson R.K."/>
        </authorList>
    </citation>
    <scope>NUCLEOTIDE SEQUENCE [LARGE SCALE GENOMIC DNA]</scope>
    <source>
        <strain evidence="17">IAEA</strain>
    </source>
</reference>
<keyword evidence="4" id="KW-0597">Phosphoprotein</keyword>
<evidence type="ECO:0000256" key="13">
    <source>
        <dbReference type="RuleBase" id="RU000304"/>
    </source>
</evidence>
<proteinExistence type="inferred from homology"/>
<dbReference type="EC" id="2.7.11.1" evidence="2"/>
<keyword evidence="7 12" id="KW-0547">Nucleotide-binding</keyword>
<name>A0A1B0BW28_9MUSC</name>
<dbReference type="PROSITE" id="PS00108">
    <property type="entry name" value="PROTEIN_KINASE_ST"/>
    <property type="match status" value="1"/>
</dbReference>
<evidence type="ECO:0000256" key="12">
    <source>
        <dbReference type="PROSITE-ProRule" id="PRU10141"/>
    </source>
</evidence>
<dbReference type="SMART" id="SM00220">
    <property type="entry name" value="S_TKc"/>
    <property type="match status" value="1"/>
</dbReference>
<dbReference type="InterPro" id="IPR000719">
    <property type="entry name" value="Prot_kinase_dom"/>
</dbReference>
<evidence type="ECO:0000259" key="14">
    <source>
        <dbReference type="PROSITE" id="PS50011"/>
    </source>
</evidence>
<evidence type="ECO:0000256" key="8">
    <source>
        <dbReference type="ARBA" id="ARBA00022777"/>
    </source>
</evidence>
<dbReference type="InterPro" id="IPR017892">
    <property type="entry name" value="Pkinase_C"/>
</dbReference>
<keyword evidence="8" id="KW-0418">Kinase</keyword>
<dbReference type="VEuPathDB" id="VectorBase:GPPI042317"/>
<dbReference type="GO" id="GO:0005524">
    <property type="term" value="F:ATP binding"/>
    <property type="evidence" value="ECO:0007669"/>
    <property type="project" value="UniProtKB-UniRule"/>
</dbReference>
<evidence type="ECO:0000256" key="11">
    <source>
        <dbReference type="ARBA" id="ARBA00048679"/>
    </source>
</evidence>
<dbReference type="Gene3D" id="3.30.200.20">
    <property type="entry name" value="Phosphorylase Kinase, domain 1"/>
    <property type="match status" value="1"/>
</dbReference>
<dbReference type="InterPro" id="IPR017441">
    <property type="entry name" value="Protein_kinase_ATP_BS"/>
</dbReference>
<comment type="catalytic activity">
    <reaction evidence="10">
        <text>L-threonyl-[protein] + ATP = O-phospho-L-threonyl-[protein] + ADP + H(+)</text>
        <dbReference type="Rhea" id="RHEA:46608"/>
        <dbReference type="Rhea" id="RHEA-COMP:11060"/>
        <dbReference type="Rhea" id="RHEA-COMP:11605"/>
        <dbReference type="ChEBI" id="CHEBI:15378"/>
        <dbReference type="ChEBI" id="CHEBI:30013"/>
        <dbReference type="ChEBI" id="CHEBI:30616"/>
        <dbReference type="ChEBI" id="CHEBI:61977"/>
        <dbReference type="ChEBI" id="CHEBI:456216"/>
        <dbReference type="EC" id="2.7.11.1"/>
    </reaction>
</comment>
<accession>A0A1B0BW28</accession>
<evidence type="ECO:0000256" key="1">
    <source>
        <dbReference type="ARBA" id="ARBA00001946"/>
    </source>
</evidence>
<evidence type="ECO:0000256" key="2">
    <source>
        <dbReference type="ARBA" id="ARBA00012513"/>
    </source>
</evidence>
<feature type="domain" description="AGC-kinase C-terminal" evidence="15">
    <location>
        <begin position="299"/>
        <end position="369"/>
    </location>
</feature>
<dbReference type="EMBL" id="JXJN01021581">
    <property type="status" value="NOT_ANNOTATED_CDS"/>
    <property type="molecule type" value="Genomic_DNA"/>
</dbReference>
<dbReference type="Pfam" id="PF00433">
    <property type="entry name" value="Pkinase_C"/>
    <property type="match status" value="1"/>
</dbReference>
<keyword evidence="6" id="KW-0677">Repeat</keyword>
<dbReference type="FunFam" id="1.10.510.10:FF:000109">
    <property type="entry name" value="Ribosomal protein S6 kinase"/>
    <property type="match status" value="1"/>
</dbReference>
<dbReference type="GO" id="GO:0106310">
    <property type="term" value="F:protein serine kinase activity"/>
    <property type="evidence" value="ECO:0007669"/>
    <property type="project" value="RHEA"/>
</dbReference>
<dbReference type="GO" id="GO:0004674">
    <property type="term" value="F:protein serine/threonine kinase activity"/>
    <property type="evidence" value="ECO:0007669"/>
    <property type="project" value="UniProtKB-KW"/>
</dbReference>
<dbReference type="Pfam" id="PF00069">
    <property type="entry name" value="Pkinase"/>
    <property type="match status" value="1"/>
</dbReference>
<dbReference type="Gene3D" id="1.10.510.10">
    <property type="entry name" value="Transferase(Phosphotransferase) domain 1"/>
    <property type="match status" value="1"/>
</dbReference>
<dbReference type="PROSITE" id="PS51285">
    <property type="entry name" value="AGC_KINASE_CTER"/>
    <property type="match status" value="1"/>
</dbReference>
<evidence type="ECO:0000256" key="9">
    <source>
        <dbReference type="ARBA" id="ARBA00022840"/>
    </source>
</evidence>
<feature type="binding site" evidence="12">
    <location>
        <position position="63"/>
    </location>
    <ligand>
        <name>ATP</name>
        <dbReference type="ChEBI" id="CHEBI:30616"/>
    </ligand>
</feature>
<dbReference type="PROSITE" id="PS50011">
    <property type="entry name" value="PROTEIN_KINASE_DOM"/>
    <property type="match status" value="1"/>
</dbReference>
<keyword evidence="17" id="KW-1185">Reference proteome</keyword>
<dbReference type="EMBL" id="JXJN01021582">
    <property type="status" value="NOT_ANNOTATED_CDS"/>
    <property type="molecule type" value="Genomic_DNA"/>
</dbReference>
<evidence type="ECO:0000313" key="17">
    <source>
        <dbReference type="Proteomes" id="UP000092460"/>
    </source>
</evidence>
<dbReference type="STRING" id="67801.A0A1B0BW28"/>
<organism evidence="16 17">
    <name type="scientific">Glossina palpalis gambiensis</name>
    <dbReference type="NCBI Taxonomy" id="67801"/>
    <lineage>
        <taxon>Eukaryota</taxon>
        <taxon>Metazoa</taxon>
        <taxon>Ecdysozoa</taxon>
        <taxon>Arthropoda</taxon>
        <taxon>Hexapoda</taxon>
        <taxon>Insecta</taxon>
        <taxon>Pterygota</taxon>
        <taxon>Neoptera</taxon>
        <taxon>Endopterygota</taxon>
        <taxon>Diptera</taxon>
        <taxon>Brachycera</taxon>
        <taxon>Muscomorpha</taxon>
        <taxon>Hippoboscoidea</taxon>
        <taxon>Glossinidae</taxon>
        <taxon>Glossina</taxon>
    </lineage>
</organism>
<dbReference type="SUPFAM" id="SSF56112">
    <property type="entry name" value="Protein kinase-like (PK-like)"/>
    <property type="match status" value="1"/>
</dbReference>
<sequence>MKEDCTQLELITQVKTQCSATDNEKVTRADFEVICLLGTGGYGKVFLVRKKGGNMNNKLYAMKVVNKWQIIENTKNAEYAKNEREILEIIQQNPFVVRLHFAFQTESQLYLVLDYCGGGDMFTYLENISKFSEDIVKIYIGEIVLALEYLHRMEIIYRDLKLENIMLDNQGHIILVDFGLSKVLSPDSGYCAHRICGTPGYIAPEVIKGEAYGFAIDWWSIGAVMYELLTGTLPFGVSENANSQRDIAERTMKMDPEIPPTLSQTAKDFILKMLKKDPKKRLNGNKKCARDIKSHPFFRGINWSDLENKRLKPSIQPQLNSEEDTQNFSEEFTQQAIIPHCQDPVPFNSKQRLFRGYSYVAPQYLHQTECDTGPSTSRRRRKSPRRSVLPIRVQPYCLSMFTQNLQSSQYSRRLLRYFAPPNHGGQLYA</sequence>
<dbReference type="SMART" id="SM00133">
    <property type="entry name" value="S_TK_X"/>
    <property type="match status" value="1"/>
</dbReference>
<keyword evidence="3 13" id="KW-0723">Serine/threonine-protein kinase</keyword>
<evidence type="ECO:0000256" key="6">
    <source>
        <dbReference type="ARBA" id="ARBA00022737"/>
    </source>
</evidence>
<evidence type="ECO:0000313" key="16">
    <source>
        <dbReference type="EnsemblMetazoa" id="GPPI042317-PA"/>
    </source>
</evidence>
<keyword evidence="9 12" id="KW-0067">ATP-binding</keyword>
<dbReference type="Proteomes" id="UP000092460">
    <property type="component" value="Unassembled WGS sequence"/>
</dbReference>
<reference evidence="16" key="2">
    <citation type="submission" date="2020-05" db="UniProtKB">
        <authorList>
            <consortium name="EnsemblMetazoa"/>
        </authorList>
    </citation>
    <scope>IDENTIFICATION</scope>
    <source>
        <strain evidence="16">IAEA</strain>
    </source>
</reference>
<dbReference type="EnsemblMetazoa" id="GPPI042317-RA">
    <property type="protein sequence ID" value="GPPI042317-PA"/>
    <property type="gene ID" value="GPPI042317"/>
</dbReference>
<keyword evidence="5" id="KW-0808">Transferase</keyword>
<dbReference type="AlphaFoldDB" id="A0A1B0BW28"/>
<feature type="domain" description="Protein kinase" evidence="14">
    <location>
        <begin position="31"/>
        <end position="298"/>
    </location>
</feature>
<evidence type="ECO:0000256" key="10">
    <source>
        <dbReference type="ARBA" id="ARBA00047899"/>
    </source>
</evidence>
<comment type="similarity">
    <text evidence="13">Belongs to the protein kinase superfamily.</text>
</comment>
<evidence type="ECO:0000256" key="3">
    <source>
        <dbReference type="ARBA" id="ARBA00022527"/>
    </source>
</evidence>
<comment type="catalytic activity">
    <reaction evidence="11">
        <text>L-seryl-[protein] + ATP = O-phospho-L-seryl-[protein] + ADP + H(+)</text>
        <dbReference type="Rhea" id="RHEA:17989"/>
        <dbReference type="Rhea" id="RHEA-COMP:9863"/>
        <dbReference type="Rhea" id="RHEA-COMP:11604"/>
        <dbReference type="ChEBI" id="CHEBI:15378"/>
        <dbReference type="ChEBI" id="CHEBI:29999"/>
        <dbReference type="ChEBI" id="CHEBI:30616"/>
        <dbReference type="ChEBI" id="CHEBI:83421"/>
        <dbReference type="ChEBI" id="CHEBI:456216"/>
        <dbReference type="EC" id="2.7.11.1"/>
    </reaction>
</comment>
<dbReference type="InterPro" id="IPR000961">
    <property type="entry name" value="AGC-kinase_C"/>
</dbReference>
<evidence type="ECO:0000256" key="7">
    <source>
        <dbReference type="ARBA" id="ARBA00022741"/>
    </source>
</evidence>
<dbReference type="InterPro" id="IPR008271">
    <property type="entry name" value="Ser/Thr_kinase_AS"/>
</dbReference>
<dbReference type="PANTHER" id="PTHR24351">
    <property type="entry name" value="RIBOSOMAL PROTEIN S6 KINASE"/>
    <property type="match status" value="1"/>
</dbReference>
<evidence type="ECO:0000256" key="5">
    <source>
        <dbReference type="ARBA" id="ARBA00022679"/>
    </source>
</evidence>
<evidence type="ECO:0000256" key="4">
    <source>
        <dbReference type="ARBA" id="ARBA00022553"/>
    </source>
</evidence>
<dbReference type="InterPro" id="IPR011009">
    <property type="entry name" value="Kinase-like_dom_sf"/>
</dbReference>
<comment type="cofactor">
    <cofactor evidence="1">
        <name>Mg(2+)</name>
        <dbReference type="ChEBI" id="CHEBI:18420"/>
    </cofactor>
</comment>
<protein>
    <recommendedName>
        <fullName evidence="2">non-specific serine/threonine protein kinase</fullName>
        <ecNumber evidence="2">2.7.11.1</ecNumber>
    </recommendedName>
</protein>
<dbReference type="PROSITE" id="PS00107">
    <property type="entry name" value="PROTEIN_KINASE_ATP"/>
    <property type="match status" value="1"/>
</dbReference>
<evidence type="ECO:0000259" key="15">
    <source>
        <dbReference type="PROSITE" id="PS51285"/>
    </source>
</evidence>